<keyword evidence="2" id="KW-0813">Transport</keyword>
<feature type="compositionally biased region" description="Polar residues" evidence="6">
    <location>
        <begin position="16"/>
        <end position="28"/>
    </location>
</feature>
<dbReference type="InterPro" id="IPR018494">
    <property type="entry name" value="Oxysterol-bd_CS"/>
</dbReference>
<dbReference type="GO" id="GO:0032934">
    <property type="term" value="F:sterol binding"/>
    <property type="evidence" value="ECO:0007669"/>
    <property type="project" value="TreeGrafter"/>
</dbReference>
<evidence type="ECO:0000256" key="5">
    <source>
        <dbReference type="RuleBase" id="RU003844"/>
    </source>
</evidence>
<dbReference type="GO" id="GO:0006869">
    <property type="term" value="P:lipid transport"/>
    <property type="evidence" value="ECO:0007669"/>
    <property type="project" value="UniProtKB-KW"/>
</dbReference>
<dbReference type="Gene3D" id="2.40.160.120">
    <property type="match status" value="1"/>
</dbReference>
<sequence>MSHFLRKGLKHITGSPEPTSVAPVSTDTTDARTNVDDIDEEGDEQHNILMGIITQLRPGSDLSRITLPTFILERKSMLERITNQLCHPQLLLDAHMENDELLRMLKVVKWYLSGWHIAPKAVKKPLNPILNEFFTCYWDMPDGSRAYYLAEQTSHHPPMSAYFYCNPSNHIRVDGVLLPKSRFLGNSAASLMEGIATLSFTDRLDADGSPEAYDLTQPNIYARGILFGKLKYELGDHSFIYKANSNLVADIEFKTKGFISGTYNAIEGRIYDKASGIAYFEISGKWNEVMTYKDLRTNKTSVLFDTFTEQPVFPKVRPINEQHPRESRRLWKRVTDALANRDHTTATDEKFKIEEQQRKEAKERDEQGVEITSRYFKRNPSNAEGAIPFILAKTIDGKTPEEQEQQILSISPFVDGQKPTIEQWDEEYLSQAEFVERTHSSAE</sequence>
<gene>
    <name evidence="7" type="ORF">CANCADRAFT_139680</name>
</gene>
<dbReference type="FunFam" id="2.40.160.120:FF:000007">
    <property type="entry name" value="Oxysterol binding protein"/>
    <property type="match status" value="1"/>
</dbReference>
<reference evidence="8" key="1">
    <citation type="submission" date="2016-02" db="EMBL/GenBank/DDBJ databases">
        <title>Comparative genomics of biotechnologically important yeasts.</title>
        <authorList>
            <consortium name="DOE Joint Genome Institute"/>
            <person name="Riley R."/>
            <person name="Haridas S."/>
            <person name="Wolfe K.H."/>
            <person name="Lopes M.R."/>
            <person name="Hittinger C.T."/>
            <person name="Goker M."/>
            <person name="Salamov A."/>
            <person name="Wisecaver J."/>
            <person name="Long T.M."/>
            <person name="Aerts A.L."/>
            <person name="Barry K."/>
            <person name="Choi C."/>
            <person name="Clum A."/>
            <person name="Coughlan A.Y."/>
            <person name="Deshpande S."/>
            <person name="Douglass A.P."/>
            <person name="Hanson S.J."/>
            <person name="Klenk H.-P."/>
            <person name="Labutti K."/>
            <person name="Lapidus A."/>
            <person name="Lindquist E."/>
            <person name="Lipzen A."/>
            <person name="Meier-Kolthoff J.P."/>
            <person name="Ohm R.A."/>
            <person name="Otillar R.P."/>
            <person name="Pangilinan J."/>
            <person name="Peng Y."/>
            <person name="Rokas A."/>
            <person name="Rosa C.A."/>
            <person name="Scheuner C."/>
            <person name="Sibirny A.A."/>
            <person name="Slot J.C."/>
            <person name="Stielow J.B."/>
            <person name="Sun H."/>
            <person name="Kurtzman C.P."/>
            <person name="Blackwell M."/>
            <person name="Jeffries T.W."/>
            <person name="Grigoriev I.V."/>
        </authorList>
    </citation>
    <scope>NUCLEOTIDE SEQUENCE [LARGE SCALE GENOMIC DNA]</scope>
    <source>
        <strain evidence="8">NRRL Y-17796</strain>
    </source>
</reference>
<dbReference type="EMBL" id="KV453843">
    <property type="protein sequence ID" value="ODV89443.1"/>
    <property type="molecule type" value="Genomic_DNA"/>
</dbReference>
<dbReference type="Proteomes" id="UP000095023">
    <property type="component" value="Unassembled WGS sequence"/>
</dbReference>
<dbReference type="GO" id="GO:0016020">
    <property type="term" value="C:membrane"/>
    <property type="evidence" value="ECO:0007669"/>
    <property type="project" value="TreeGrafter"/>
</dbReference>
<dbReference type="Gene3D" id="3.30.70.3490">
    <property type="match status" value="1"/>
</dbReference>
<evidence type="ECO:0000256" key="6">
    <source>
        <dbReference type="SAM" id="MobiDB-lite"/>
    </source>
</evidence>
<organism evidence="7 8">
    <name type="scientific">Tortispora caseinolytica NRRL Y-17796</name>
    <dbReference type="NCBI Taxonomy" id="767744"/>
    <lineage>
        <taxon>Eukaryota</taxon>
        <taxon>Fungi</taxon>
        <taxon>Dikarya</taxon>
        <taxon>Ascomycota</taxon>
        <taxon>Saccharomycotina</taxon>
        <taxon>Trigonopsidomycetes</taxon>
        <taxon>Trigonopsidales</taxon>
        <taxon>Trigonopsidaceae</taxon>
        <taxon>Tortispora</taxon>
    </lineage>
</organism>
<keyword evidence="4" id="KW-0446">Lipid-binding</keyword>
<dbReference type="SUPFAM" id="SSF144000">
    <property type="entry name" value="Oxysterol-binding protein-like"/>
    <property type="match status" value="1"/>
</dbReference>
<evidence type="ECO:0000256" key="2">
    <source>
        <dbReference type="ARBA" id="ARBA00022448"/>
    </source>
</evidence>
<dbReference type="AlphaFoldDB" id="A0A1E4TCK3"/>
<dbReference type="GO" id="GO:0032541">
    <property type="term" value="C:cortical endoplasmic reticulum"/>
    <property type="evidence" value="ECO:0007669"/>
    <property type="project" value="TreeGrafter"/>
</dbReference>
<dbReference type="InterPro" id="IPR037239">
    <property type="entry name" value="OSBP_sf"/>
</dbReference>
<evidence type="ECO:0000313" key="8">
    <source>
        <dbReference type="Proteomes" id="UP000095023"/>
    </source>
</evidence>
<evidence type="ECO:0000256" key="1">
    <source>
        <dbReference type="ARBA" id="ARBA00008842"/>
    </source>
</evidence>
<protein>
    <recommendedName>
        <fullName evidence="9">Oxysterol-binding protein</fullName>
    </recommendedName>
</protein>
<accession>A0A1E4TCK3</accession>
<dbReference type="FunFam" id="1.10.287.2720:FF:000001">
    <property type="entry name" value="Oxysterol-binding OBPalpha"/>
    <property type="match status" value="1"/>
</dbReference>
<dbReference type="Gene3D" id="1.10.287.2720">
    <property type="match status" value="1"/>
</dbReference>
<feature type="region of interest" description="Disordered" evidence="6">
    <location>
        <begin position="1"/>
        <end position="34"/>
    </location>
</feature>
<evidence type="ECO:0000313" key="7">
    <source>
        <dbReference type="EMBL" id="ODV89443.1"/>
    </source>
</evidence>
<proteinExistence type="inferred from homology"/>
<name>A0A1E4TCK3_9ASCO</name>
<evidence type="ECO:0000256" key="3">
    <source>
        <dbReference type="ARBA" id="ARBA00023055"/>
    </source>
</evidence>
<dbReference type="InterPro" id="IPR000648">
    <property type="entry name" value="Oxysterol-bd"/>
</dbReference>
<keyword evidence="3" id="KW-0445">Lipid transport</keyword>
<dbReference type="Pfam" id="PF01237">
    <property type="entry name" value="Oxysterol_BP"/>
    <property type="match status" value="1"/>
</dbReference>
<keyword evidence="8" id="KW-1185">Reference proteome</keyword>
<dbReference type="OrthoDB" id="14833at2759"/>
<dbReference type="GO" id="GO:0005829">
    <property type="term" value="C:cytosol"/>
    <property type="evidence" value="ECO:0007669"/>
    <property type="project" value="TreeGrafter"/>
</dbReference>
<dbReference type="PANTHER" id="PTHR10972">
    <property type="entry name" value="OXYSTEROL-BINDING PROTEIN-RELATED"/>
    <property type="match status" value="1"/>
</dbReference>
<feature type="compositionally biased region" description="Basic residues" evidence="6">
    <location>
        <begin position="1"/>
        <end position="10"/>
    </location>
</feature>
<evidence type="ECO:0000256" key="4">
    <source>
        <dbReference type="ARBA" id="ARBA00023121"/>
    </source>
</evidence>
<dbReference type="PROSITE" id="PS01013">
    <property type="entry name" value="OSBP"/>
    <property type="match status" value="1"/>
</dbReference>
<evidence type="ECO:0008006" key="9">
    <source>
        <dbReference type="Google" id="ProtNLM"/>
    </source>
</evidence>
<dbReference type="PANTHER" id="PTHR10972:SF102">
    <property type="entry name" value="OXYSTEROL-BINDING PROTEIN"/>
    <property type="match status" value="1"/>
</dbReference>
<comment type="similarity">
    <text evidence="1 5">Belongs to the OSBP family.</text>
</comment>